<evidence type="ECO:0000256" key="1">
    <source>
        <dbReference type="SAM" id="Coils"/>
    </source>
</evidence>
<dbReference type="RefSeq" id="WP_099476349.1">
    <property type="nucleotide sequence ID" value="NZ_CP016809.1"/>
</dbReference>
<dbReference type="Gene3D" id="3.40.50.2000">
    <property type="entry name" value="Glycogen Phosphorylase B"/>
    <property type="match status" value="2"/>
</dbReference>
<dbReference type="PANTHER" id="PTHR12526">
    <property type="entry name" value="GLYCOSYLTRANSFERASE"/>
    <property type="match status" value="1"/>
</dbReference>
<dbReference type="Pfam" id="PF13692">
    <property type="entry name" value="Glyco_trans_1_4"/>
    <property type="match status" value="1"/>
</dbReference>
<organism evidence="3">
    <name type="scientific">Paenibacillus ihbetae</name>
    <dbReference type="NCBI Taxonomy" id="1870820"/>
    <lineage>
        <taxon>Bacteria</taxon>
        <taxon>Bacillati</taxon>
        <taxon>Bacillota</taxon>
        <taxon>Bacilli</taxon>
        <taxon>Bacillales</taxon>
        <taxon>Paenibacillaceae</taxon>
        <taxon>Paenibacillus</taxon>
    </lineage>
</organism>
<name>A0A1B2DTZ5_9BACL</name>
<reference evidence="3" key="1">
    <citation type="submission" date="2016-08" db="EMBL/GenBank/DDBJ databases">
        <title>Complete Genome Seqeunce of Paenibacillus sp. nov. IHBB 9852 from high altitute lake of Indian trans-Himalayas.</title>
        <authorList>
            <person name="Kiran S."/>
            <person name="Swarnkar M.K."/>
            <person name="Rana A."/>
            <person name="Tewari R."/>
            <person name="Gulati A."/>
        </authorList>
    </citation>
    <scope>NUCLEOTIDE SEQUENCE [LARGE SCALE GENOMIC DNA]</scope>
    <source>
        <strain evidence="3">IHBB 9852</strain>
    </source>
</reference>
<feature type="domain" description="Glycosyltransferase subfamily 4-like N-terminal" evidence="2">
    <location>
        <begin position="98"/>
        <end position="167"/>
    </location>
</feature>
<keyword evidence="1" id="KW-0175">Coiled coil</keyword>
<dbReference type="PANTHER" id="PTHR12526:SF572">
    <property type="entry name" value="BLL5144 PROTEIN"/>
    <property type="match status" value="1"/>
</dbReference>
<accession>A0A1B2DTZ5</accession>
<feature type="coiled-coil region" evidence="1">
    <location>
        <begin position="60"/>
        <end position="87"/>
    </location>
</feature>
<proteinExistence type="predicted"/>
<sequence length="386" mass="44332">MTRVAYISTYVPKKCGLATFTFHLRQAVHAVKEWKAKDPVIVLHDGETDGSQDPLLWLLRRDCENDYEKMANRINQSETEVVSLQHEFGIFGGEAGRHILRFIRNLKKPLVTTFHTVFEQPREPYASIQREIAERSDRIVVMNRKAISYLNRSFGIPEEKIVFIPHGTPEPDSERRQAFREQLDWTDRKVLMTFGLLSRGKGIELILRILPDIVKRVPQVLYAIVGQTHPEVKKWEGEKYREELKAMIADSGIGDNVVMIDRYMEENDLVRHITACDVYVTPYPGMEQITSGTLAYAVGLGRPVVSTPYCYAQDLLADEPELLIPANDEALWRERIVSLLTNDVMLQDVVRKMKRLGQTMHWPSVGNEYNLLFTEVGRHGKAIRSV</sequence>
<gene>
    <name evidence="3" type="ORF">BBD41_00470</name>
</gene>
<dbReference type="KEGG" id="pib:BBD41_00470"/>
<protein>
    <submittedName>
        <fullName evidence="3">Glycosyl transferase family 1</fullName>
    </submittedName>
</protein>
<dbReference type="Pfam" id="PF13439">
    <property type="entry name" value="Glyco_transf_4"/>
    <property type="match status" value="1"/>
</dbReference>
<keyword evidence="3" id="KW-0808">Transferase</keyword>
<dbReference type="AlphaFoldDB" id="A0A1B2DTZ5"/>
<dbReference type="InterPro" id="IPR028098">
    <property type="entry name" value="Glyco_trans_4-like_N"/>
</dbReference>
<evidence type="ECO:0000259" key="2">
    <source>
        <dbReference type="Pfam" id="PF13439"/>
    </source>
</evidence>
<evidence type="ECO:0000313" key="3">
    <source>
        <dbReference type="EMBL" id="ANY71182.1"/>
    </source>
</evidence>
<dbReference type="GO" id="GO:0016740">
    <property type="term" value="F:transferase activity"/>
    <property type="evidence" value="ECO:0007669"/>
    <property type="project" value="UniProtKB-KW"/>
</dbReference>
<dbReference type="EMBL" id="CP016809">
    <property type="protein sequence ID" value="ANY71182.1"/>
    <property type="molecule type" value="Genomic_DNA"/>
</dbReference>
<dbReference type="SUPFAM" id="SSF53756">
    <property type="entry name" value="UDP-Glycosyltransferase/glycogen phosphorylase"/>
    <property type="match status" value="1"/>
</dbReference>
<dbReference type="CDD" id="cd03822">
    <property type="entry name" value="GT4_mannosyltransferase-like"/>
    <property type="match status" value="1"/>
</dbReference>